<dbReference type="GO" id="GO:0003723">
    <property type="term" value="F:RNA binding"/>
    <property type="evidence" value="ECO:0007669"/>
    <property type="project" value="TreeGrafter"/>
</dbReference>
<reference evidence="4 5" key="1">
    <citation type="submission" date="2015-11" db="EMBL/GenBank/DDBJ databases">
        <title>Genomes and virulence difference between two physiological races of Phytophthora nicotianae.</title>
        <authorList>
            <person name="Liu H."/>
            <person name="Ma X."/>
            <person name="Yu H."/>
            <person name="Fang D."/>
            <person name="Li Y."/>
            <person name="Wang X."/>
            <person name="Wang W."/>
            <person name="Dong Y."/>
            <person name="Xiao B."/>
        </authorList>
    </citation>
    <scope>NUCLEOTIDE SEQUENCE [LARGE SCALE GENOMIC DNA]</scope>
    <source>
        <strain evidence="5">race 1</strain>
    </source>
</reference>
<feature type="repeat" description="ANK" evidence="3">
    <location>
        <begin position="45"/>
        <end position="77"/>
    </location>
</feature>
<dbReference type="GO" id="GO:0006396">
    <property type="term" value="P:RNA processing"/>
    <property type="evidence" value="ECO:0007669"/>
    <property type="project" value="TreeGrafter"/>
</dbReference>
<sequence>MCIAARRGDLDSAGWLRSSTVELNTLCSWEKSRGKQIFGFIPVSGKGSPLHAAVHNGQLGMVNYLLSKGADANLCNYKGRRPLHVVKQSMDMAQIIQSLIDAGADIDAAEQHGLTPLMFMCSRASLEGSATLLALGADVHRVAWSNGFSALEFAVKSGRTELVELCLSKGANPNSPTLDGNTSLHLAAALAHTDIILRLLQGGANPNFQNRYGQTPATVLLASAPTGNGGARILCLEILTCAGCRLDQRDLFGRQASHLVNMSRDARVVGLLQKLGSLNRGGNGVDVDIFGCTSADYTDRIEVNKTAGYLSSLMPNDSWKIGDKDDHASRSVRSSSIDDLIHELVTEWK</sequence>
<feature type="repeat" description="ANK" evidence="3">
    <location>
        <begin position="146"/>
        <end position="178"/>
    </location>
</feature>
<dbReference type="PROSITE" id="PS50088">
    <property type="entry name" value="ANK_REPEAT"/>
    <property type="match status" value="4"/>
</dbReference>
<name>A0A0W8DL97_PHYNI</name>
<evidence type="ECO:0000256" key="3">
    <source>
        <dbReference type="PROSITE-ProRule" id="PRU00023"/>
    </source>
</evidence>
<evidence type="ECO:0000256" key="1">
    <source>
        <dbReference type="ARBA" id="ARBA00022737"/>
    </source>
</evidence>
<dbReference type="Proteomes" id="UP000054636">
    <property type="component" value="Unassembled WGS sequence"/>
</dbReference>
<dbReference type="GO" id="GO:0004540">
    <property type="term" value="F:RNA nuclease activity"/>
    <property type="evidence" value="ECO:0007669"/>
    <property type="project" value="TreeGrafter"/>
</dbReference>
<dbReference type="AlphaFoldDB" id="A0A0W8DL97"/>
<feature type="repeat" description="ANK" evidence="3">
    <location>
        <begin position="78"/>
        <end position="111"/>
    </location>
</feature>
<dbReference type="Gene3D" id="1.25.40.20">
    <property type="entry name" value="Ankyrin repeat-containing domain"/>
    <property type="match status" value="1"/>
</dbReference>
<gene>
    <name evidence="4" type="ORF">AM588_10011023</name>
</gene>
<dbReference type="Pfam" id="PF12796">
    <property type="entry name" value="Ank_2"/>
    <property type="match status" value="2"/>
</dbReference>
<organism evidence="4 5">
    <name type="scientific">Phytophthora nicotianae</name>
    <name type="common">Potato buckeye rot agent</name>
    <name type="synonym">Phytophthora parasitica</name>
    <dbReference type="NCBI Taxonomy" id="4792"/>
    <lineage>
        <taxon>Eukaryota</taxon>
        <taxon>Sar</taxon>
        <taxon>Stramenopiles</taxon>
        <taxon>Oomycota</taxon>
        <taxon>Peronosporomycetes</taxon>
        <taxon>Peronosporales</taxon>
        <taxon>Peronosporaceae</taxon>
        <taxon>Phytophthora</taxon>
    </lineage>
</organism>
<dbReference type="PANTHER" id="PTHR24141:SF1">
    <property type="entry name" value="2-5A-DEPENDENT RIBONUCLEASE"/>
    <property type="match status" value="1"/>
</dbReference>
<accession>A0A0W8DL97</accession>
<dbReference type="PANTHER" id="PTHR24141">
    <property type="entry name" value="2-5A-DEPENDENT RIBONUCLEASE"/>
    <property type="match status" value="1"/>
</dbReference>
<protein>
    <submittedName>
        <fullName evidence="4">Uncharacterized protein</fullName>
    </submittedName>
</protein>
<keyword evidence="1" id="KW-0677">Repeat</keyword>
<dbReference type="SMART" id="SM00248">
    <property type="entry name" value="ANK"/>
    <property type="match status" value="5"/>
</dbReference>
<dbReference type="SUPFAM" id="SSF48403">
    <property type="entry name" value="Ankyrin repeat"/>
    <property type="match status" value="1"/>
</dbReference>
<evidence type="ECO:0000313" key="5">
    <source>
        <dbReference type="Proteomes" id="UP000054636"/>
    </source>
</evidence>
<dbReference type="EMBL" id="LNFP01000126">
    <property type="protein sequence ID" value="KUF97162.1"/>
    <property type="molecule type" value="Genomic_DNA"/>
</dbReference>
<dbReference type="InterPro" id="IPR002110">
    <property type="entry name" value="Ankyrin_rpt"/>
</dbReference>
<dbReference type="InterPro" id="IPR036770">
    <property type="entry name" value="Ankyrin_rpt-contain_sf"/>
</dbReference>
<keyword evidence="2 3" id="KW-0040">ANK repeat</keyword>
<evidence type="ECO:0000256" key="2">
    <source>
        <dbReference type="ARBA" id="ARBA00023043"/>
    </source>
</evidence>
<feature type="repeat" description="ANK" evidence="3">
    <location>
        <begin position="179"/>
        <end position="211"/>
    </location>
</feature>
<proteinExistence type="predicted"/>
<comment type="caution">
    <text evidence="4">The sequence shown here is derived from an EMBL/GenBank/DDBJ whole genome shotgun (WGS) entry which is preliminary data.</text>
</comment>
<evidence type="ECO:0000313" key="4">
    <source>
        <dbReference type="EMBL" id="KUF97162.1"/>
    </source>
</evidence>
<dbReference type="PROSITE" id="PS50297">
    <property type="entry name" value="ANK_REP_REGION"/>
    <property type="match status" value="4"/>
</dbReference>